<dbReference type="EMBL" id="CM000781">
    <property type="protein sequence ID" value="AQK69998.1"/>
    <property type="molecule type" value="Genomic_DNA"/>
</dbReference>
<reference evidence="2" key="1">
    <citation type="journal article" date="2009" name="Plant Mol. Biol.">
        <title>Insights into corn genes derived from large-scale cDNA sequencing.</title>
        <authorList>
            <person name="Alexandrov N.N."/>
            <person name="Brover V.V."/>
            <person name="Freidin S."/>
            <person name="Troukhan M.E."/>
            <person name="Tatarinova T.V."/>
            <person name="Zhang H."/>
            <person name="Swaller T.J."/>
            <person name="Lu Y.P."/>
            <person name="Bouck J."/>
            <person name="Flavell R.B."/>
            <person name="Feldmann K.A."/>
        </authorList>
    </citation>
    <scope>NUCLEOTIDE SEQUENCE</scope>
</reference>
<accession>B6SR49</accession>
<dbReference type="AlphaFoldDB" id="B6SR49"/>
<reference evidence="3" key="2">
    <citation type="submission" date="2015-12" db="EMBL/GenBank/DDBJ databases">
        <title>Update maize B73 reference genome by single molecule sequencing technologies.</title>
        <authorList>
            <consortium name="Maize Genome Sequencing Project"/>
            <person name="Ware D."/>
        </authorList>
    </citation>
    <scope>NUCLEOTIDE SEQUENCE</scope>
    <source>
        <tissue evidence="3">Seedling</tissue>
    </source>
</reference>
<dbReference type="EMBL" id="EU955214">
    <property type="protein sequence ID" value="ACG27332.1"/>
    <property type="molecule type" value="mRNA"/>
</dbReference>
<feature type="compositionally biased region" description="Basic residues" evidence="1">
    <location>
        <begin position="73"/>
        <end position="83"/>
    </location>
</feature>
<gene>
    <name evidence="3" type="ORF">ZEAMMB73_Zm00001d016063</name>
</gene>
<sequence length="99" mass="10631">MDPDFSPGGGGPSFEFAFNEVNFSDRELRIEVVAGDDYAPGSSGAGAGGGGLADWARHRKRRREELLKEKGNHLWKKGGRRGKASGDSGGRLIGKAWEK</sequence>
<protein>
    <submittedName>
        <fullName evidence="3">BTB/POZ domain-containing protein POB1</fullName>
    </submittedName>
</protein>
<dbReference type="OrthoDB" id="45365at2759"/>
<evidence type="ECO:0000313" key="3">
    <source>
        <dbReference type="EMBL" id="AQK69998.1"/>
    </source>
</evidence>
<evidence type="ECO:0000256" key="1">
    <source>
        <dbReference type="SAM" id="MobiDB-lite"/>
    </source>
</evidence>
<organism evidence="2">
    <name type="scientific">Zea mays</name>
    <name type="common">Maize</name>
    <dbReference type="NCBI Taxonomy" id="4577"/>
    <lineage>
        <taxon>Eukaryota</taxon>
        <taxon>Viridiplantae</taxon>
        <taxon>Streptophyta</taxon>
        <taxon>Embryophyta</taxon>
        <taxon>Tracheophyta</taxon>
        <taxon>Spermatophyta</taxon>
        <taxon>Magnoliopsida</taxon>
        <taxon>Liliopsida</taxon>
        <taxon>Poales</taxon>
        <taxon>Poaceae</taxon>
        <taxon>PACMAD clade</taxon>
        <taxon>Panicoideae</taxon>
        <taxon>Andropogonodae</taxon>
        <taxon>Andropogoneae</taxon>
        <taxon>Tripsacinae</taxon>
        <taxon>Zea</taxon>
    </lineage>
</organism>
<dbReference type="HOGENOM" id="CLU_2323873_0_0_1"/>
<proteinExistence type="evidence at transcript level"/>
<name>B6SR49_MAIZE</name>
<feature type="region of interest" description="Disordered" evidence="1">
    <location>
        <begin position="69"/>
        <end position="99"/>
    </location>
</feature>
<evidence type="ECO:0000313" key="2">
    <source>
        <dbReference type="EMBL" id="ACG27332.1"/>
    </source>
</evidence>